<dbReference type="PROSITE" id="PS00108">
    <property type="entry name" value="PROTEIN_KINASE_ST"/>
    <property type="match status" value="1"/>
</dbReference>
<name>A0A8K0R5T3_9PLEO</name>
<dbReference type="PROSITE" id="PS50011">
    <property type="entry name" value="PROTEIN_KINASE_DOM"/>
    <property type="match status" value="1"/>
</dbReference>
<dbReference type="GO" id="GO:0005524">
    <property type="term" value="F:ATP binding"/>
    <property type="evidence" value="ECO:0007669"/>
    <property type="project" value="InterPro"/>
</dbReference>
<feature type="transmembrane region" description="Helical" evidence="1">
    <location>
        <begin position="732"/>
        <end position="757"/>
    </location>
</feature>
<dbReference type="SMART" id="SM00220">
    <property type="entry name" value="S_TKc"/>
    <property type="match status" value="1"/>
</dbReference>
<dbReference type="OrthoDB" id="9992527at2759"/>
<dbReference type="InterPro" id="IPR008271">
    <property type="entry name" value="Ser/Thr_kinase_AS"/>
</dbReference>
<accession>A0A8K0R5T3</accession>
<organism evidence="3 4">
    <name type="scientific">Paraphoma chrysanthemicola</name>
    <dbReference type="NCBI Taxonomy" id="798071"/>
    <lineage>
        <taxon>Eukaryota</taxon>
        <taxon>Fungi</taxon>
        <taxon>Dikarya</taxon>
        <taxon>Ascomycota</taxon>
        <taxon>Pezizomycotina</taxon>
        <taxon>Dothideomycetes</taxon>
        <taxon>Pleosporomycetidae</taxon>
        <taxon>Pleosporales</taxon>
        <taxon>Pleosporineae</taxon>
        <taxon>Phaeosphaeriaceae</taxon>
        <taxon>Paraphoma</taxon>
    </lineage>
</organism>
<dbReference type="PANTHER" id="PTHR24359:SF1">
    <property type="entry name" value="INHIBITOR OF NUCLEAR FACTOR KAPPA-B KINASE EPSILON SUBUNIT HOMOLOG 1-RELATED"/>
    <property type="match status" value="1"/>
</dbReference>
<evidence type="ECO:0000313" key="4">
    <source>
        <dbReference type="Proteomes" id="UP000813461"/>
    </source>
</evidence>
<keyword evidence="1" id="KW-0812">Transmembrane</keyword>
<keyword evidence="1" id="KW-1133">Transmembrane helix</keyword>
<feature type="domain" description="Protein kinase" evidence="2">
    <location>
        <begin position="115"/>
        <end position="448"/>
    </location>
</feature>
<reference evidence="3" key="1">
    <citation type="journal article" date="2021" name="Nat. Commun.">
        <title>Genetic determinants of endophytism in the Arabidopsis root mycobiome.</title>
        <authorList>
            <person name="Mesny F."/>
            <person name="Miyauchi S."/>
            <person name="Thiergart T."/>
            <person name="Pickel B."/>
            <person name="Atanasova L."/>
            <person name="Karlsson M."/>
            <person name="Huettel B."/>
            <person name="Barry K.W."/>
            <person name="Haridas S."/>
            <person name="Chen C."/>
            <person name="Bauer D."/>
            <person name="Andreopoulos W."/>
            <person name="Pangilinan J."/>
            <person name="LaButti K."/>
            <person name="Riley R."/>
            <person name="Lipzen A."/>
            <person name="Clum A."/>
            <person name="Drula E."/>
            <person name="Henrissat B."/>
            <person name="Kohler A."/>
            <person name="Grigoriev I.V."/>
            <person name="Martin F.M."/>
            <person name="Hacquard S."/>
        </authorList>
    </citation>
    <scope>NUCLEOTIDE SEQUENCE</scope>
    <source>
        <strain evidence="3">MPI-SDFR-AT-0120</strain>
    </source>
</reference>
<proteinExistence type="predicted"/>
<sequence>MIETIIDPQYVVKAKVVSFLTSWFGNNFKLLEEIRSFDRSYDGDTSLRSASAPDIEINVGDIPRAFKRTVAPFTTVVQHAFTTSEFLSSAGQHQTKVTTTLRIVRPQPQATEMLTDRWQPIASGHTSVVYAAQAELSWVSPGIGAEHLRGTKTFKVAIKKMKPEIPARHFLEEFKRHLKISEPGHPNLAHTIMAYIEAEGRRAKEIRQRFNLAFPLASGSLKELLRGTFPISSLQSKVEHLWAEFEGLADAVRYLHHNCRIAHRDIKPSNILLYEDFNTSRLKAKIADFGIAIDLEGLEGLVLDADSSVEDFRRSITVHEENTTSDTLTPFDDGEKVRQEVLDWLSFLSARSRSASELHELLIKMLGAAETRPTSEFTANKVRKMSFSSVWDGSHVLHFLEADDLKATFPVGHMDRFKEFVEHNLASPVNWWPFKQGHRSCPGGHMRIAWEWAGEELYVDVPHKDGEDYKGNCAPMSSLPPDPTYPRATYQRITSSANPSTSYTQAINSTGFANTHGNTYSPIQSHSFALNGLSGSPSHFAGPPIVQQQGVGTELYWCVPKPWTKTKDLMASVIDINTVHSDSDLFKQLNKAYAQIRGRFCGLVHWKSCQDIAFIEFAVVYDDEQLVVKSQDGLPPLPSPPFPPSPGASSVTSTLPRYEYFAQPPPTTHMKITARQIVGGMNGYYLRPRSTITLNAIPKYLFASVGTYSSQTSGMQWKQYRTDWGICAVQGWVLWKILLSVLVMSLLGWTVFVVWLVCVDSKDLQNASVPFFMLMTWACVSFGIVQFSDGA</sequence>
<protein>
    <recommendedName>
        <fullName evidence="2">Protein kinase domain-containing protein</fullName>
    </recommendedName>
</protein>
<dbReference type="SUPFAM" id="SSF56112">
    <property type="entry name" value="Protein kinase-like (PK-like)"/>
    <property type="match status" value="1"/>
</dbReference>
<dbReference type="AlphaFoldDB" id="A0A8K0R5T3"/>
<evidence type="ECO:0000313" key="3">
    <source>
        <dbReference type="EMBL" id="KAH7086887.1"/>
    </source>
</evidence>
<evidence type="ECO:0000256" key="1">
    <source>
        <dbReference type="SAM" id="Phobius"/>
    </source>
</evidence>
<dbReference type="EMBL" id="JAGMVJ010000010">
    <property type="protein sequence ID" value="KAH7086887.1"/>
    <property type="molecule type" value="Genomic_DNA"/>
</dbReference>
<gene>
    <name evidence="3" type="ORF">FB567DRAFT_592753</name>
</gene>
<dbReference type="InterPro" id="IPR011009">
    <property type="entry name" value="Kinase-like_dom_sf"/>
</dbReference>
<dbReference type="PANTHER" id="PTHR24359">
    <property type="entry name" value="SERINE/THREONINE-PROTEIN KINASE SBK1"/>
    <property type="match status" value="1"/>
</dbReference>
<dbReference type="Gene3D" id="1.10.510.10">
    <property type="entry name" value="Transferase(Phosphotransferase) domain 1"/>
    <property type="match status" value="1"/>
</dbReference>
<feature type="transmembrane region" description="Helical" evidence="1">
    <location>
        <begin position="769"/>
        <end position="788"/>
    </location>
</feature>
<dbReference type="GO" id="GO:0004674">
    <property type="term" value="F:protein serine/threonine kinase activity"/>
    <property type="evidence" value="ECO:0007669"/>
    <property type="project" value="TreeGrafter"/>
</dbReference>
<keyword evidence="1" id="KW-0472">Membrane</keyword>
<keyword evidence="4" id="KW-1185">Reference proteome</keyword>
<dbReference type="InterPro" id="IPR000719">
    <property type="entry name" value="Prot_kinase_dom"/>
</dbReference>
<dbReference type="Proteomes" id="UP000813461">
    <property type="component" value="Unassembled WGS sequence"/>
</dbReference>
<evidence type="ECO:0000259" key="2">
    <source>
        <dbReference type="PROSITE" id="PS50011"/>
    </source>
</evidence>
<comment type="caution">
    <text evidence="3">The sequence shown here is derived from an EMBL/GenBank/DDBJ whole genome shotgun (WGS) entry which is preliminary data.</text>
</comment>
<dbReference type="Pfam" id="PF00069">
    <property type="entry name" value="Pkinase"/>
    <property type="match status" value="1"/>
</dbReference>